<accession>A0A834C7B2</accession>
<dbReference type="Proteomes" id="UP000646548">
    <property type="component" value="Unassembled WGS sequence"/>
</dbReference>
<proteinExistence type="predicted"/>
<evidence type="ECO:0000313" key="2">
    <source>
        <dbReference type="Proteomes" id="UP000646548"/>
    </source>
</evidence>
<dbReference type="EMBL" id="WKFB01000479">
    <property type="protein sequence ID" value="KAF6721800.1"/>
    <property type="molecule type" value="Genomic_DNA"/>
</dbReference>
<comment type="caution">
    <text evidence="1">The sequence shown here is derived from an EMBL/GenBank/DDBJ whole genome shotgun (WGS) entry which is preliminary data.</text>
</comment>
<sequence>MLGKNQRLNLLMTFNVLHREIPETDCMIINVETLRDPVEDSPKLVANDDDEEEVELQGMFYLPLWESSSAGPTNQGKMRL</sequence>
<protein>
    <submittedName>
        <fullName evidence="1">Uncharacterized protein</fullName>
    </submittedName>
</protein>
<evidence type="ECO:0000313" key="1">
    <source>
        <dbReference type="EMBL" id="KAF6721800.1"/>
    </source>
</evidence>
<dbReference type="AlphaFoldDB" id="A0A834C7B2"/>
<organism evidence="1 2">
    <name type="scientific">Oryzias melastigma</name>
    <name type="common">Marine medaka</name>
    <dbReference type="NCBI Taxonomy" id="30732"/>
    <lineage>
        <taxon>Eukaryota</taxon>
        <taxon>Metazoa</taxon>
        <taxon>Chordata</taxon>
        <taxon>Craniata</taxon>
        <taxon>Vertebrata</taxon>
        <taxon>Euteleostomi</taxon>
        <taxon>Actinopterygii</taxon>
        <taxon>Neopterygii</taxon>
        <taxon>Teleostei</taxon>
        <taxon>Neoteleostei</taxon>
        <taxon>Acanthomorphata</taxon>
        <taxon>Ovalentaria</taxon>
        <taxon>Atherinomorphae</taxon>
        <taxon>Beloniformes</taxon>
        <taxon>Adrianichthyidae</taxon>
        <taxon>Oryziinae</taxon>
        <taxon>Oryzias</taxon>
    </lineage>
</organism>
<gene>
    <name evidence="1" type="ORF">FQA47_016299</name>
</gene>
<reference evidence="1" key="1">
    <citation type="journal article" name="BMC Genomics">
        <title>Long-read sequencing and de novo genome assembly of marine medaka (Oryzias melastigma).</title>
        <authorList>
            <person name="Liang P."/>
            <person name="Saqib H.S.A."/>
            <person name="Ni X."/>
            <person name="Shen Y."/>
        </authorList>
    </citation>
    <scope>NUCLEOTIDE SEQUENCE</scope>
    <source>
        <strain evidence="1">Bigg-433</strain>
    </source>
</reference>
<name>A0A834C7B2_ORYME</name>